<feature type="active site" evidence="1">
    <location>
        <position position="134"/>
    </location>
</feature>
<sequence length="339" mass="36593">MQASFRAARAHLVLVSICLLGAGRGFAAATNGDIGAPGADERAFAAEVAREGGPPEADVLATLAGAKVQQSILDAIARPAEATRTWRDYAPIFLTDKRIDDGVAFYRANRELLERVGKEYGVAPEIIVAIIGVETSYGAITGKYRVLDALATLAFHYPPRAKFFRGELKQLFLLGDAHLAYPIDALRGSYAGAMGWGQFMPTSVAKWAKDEDGDGRIDLWGSLPDITASIAHYFAEHGWQAGQPVAVRAQPAADARVLPDPGLDPVYPLQQMEAWGYAPLEKIDADTPSTLLRLDGDLGVEYWLVFGNFRAITRYNKSPLYAMAVFQLAQAIARGAGEP</sequence>
<evidence type="ECO:0000259" key="3">
    <source>
        <dbReference type="Pfam" id="PF13406"/>
    </source>
</evidence>
<reference evidence="4 5" key="1">
    <citation type="journal article" date="2015" name="Stand. Genomic Sci.">
        <title>Genomic Encyclopedia of Bacterial and Archaeal Type Strains, Phase III: the genomes of soil and plant-associated and newly described type strains.</title>
        <authorList>
            <person name="Whitman W.B."/>
            <person name="Woyke T."/>
            <person name="Klenk H.P."/>
            <person name="Zhou Y."/>
            <person name="Lilburn T.G."/>
            <person name="Beck B.J."/>
            <person name="De Vos P."/>
            <person name="Vandamme P."/>
            <person name="Eisen J.A."/>
            <person name="Garrity G."/>
            <person name="Hugenholtz P."/>
            <person name="Kyrpides N.C."/>
        </authorList>
    </citation>
    <scope>NUCLEOTIDE SEQUENCE [LARGE SCALE GENOMIC DNA]</scope>
    <source>
        <strain evidence="4 5">A3</strain>
    </source>
</reference>
<dbReference type="PANTHER" id="PTHR30163:SF9">
    <property type="entry name" value="MEMBRANE-BOUND LYTIC MUREIN TRANSGLYCOSYLASE B"/>
    <property type="match status" value="1"/>
</dbReference>
<dbReference type="PANTHER" id="PTHR30163">
    <property type="entry name" value="MEMBRANE-BOUND LYTIC MUREIN TRANSGLYCOSYLASE B"/>
    <property type="match status" value="1"/>
</dbReference>
<evidence type="ECO:0000256" key="2">
    <source>
        <dbReference type="SAM" id="SignalP"/>
    </source>
</evidence>
<dbReference type="NCBIfam" id="TIGR02282">
    <property type="entry name" value="MltB"/>
    <property type="match status" value="1"/>
</dbReference>
<protein>
    <submittedName>
        <fullName evidence="4">Membrane-bound lytic murein transglycosylase B</fullName>
    </submittedName>
</protein>
<dbReference type="Gene3D" id="1.10.530.10">
    <property type="match status" value="1"/>
</dbReference>
<dbReference type="OrthoDB" id="9772911at2"/>
<accession>A0A4R2IGW0</accession>
<dbReference type="RefSeq" id="WP_131992556.1">
    <property type="nucleotide sequence ID" value="NZ_SLWQ01000001.1"/>
</dbReference>
<name>A0A4R2IGW0_9GAMM</name>
<dbReference type="EMBL" id="SLWQ01000001">
    <property type="protein sequence ID" value="TCO42948.1"/>
    <property type="molecule type" value="Genomic_DNA"/>
</dbReference>
<feature type="chain" id="PRO_5020435200" evidence="2">
    <location>
        <begin position="28"/>
        <end position="339"/>
    </location>
</feature>
<dbReference type="InterPro" id="IPR023346">
    <property type="entry name" value="Lysozyme-like_dom_sf"/>
</dbReference>
<gene>
    <name evidence="4" type="ORF">EV148_101355</name>
</gene>
<dbReference type="InterPro" id="IPR043426">
    <property type="entry name" value="MltB-like"/>
</dbReference>
<organism evidence="4 5">
    <name type="scientific">Dokdonella fugitiva</name>
    <dbReference type="NCBI Taxonomy" id="328517"/>
    <lineage>
        <taxon>Bacteria</taxon>
        <taxon>Pseudomonadati</taxon>
        <taxon>Pseudomonadota</taxon>
        <taxon>Gammaproteobacteria</taxon>
        <taxon>Lysobacterales</taxon>
        <taxon>Rhodanobacteraceae</taxon>
        <taxon>Dokdonella</taxon>
    </lineage>
</organism>
<dbReference type="GO" id="GO:0008933">
    <property type="term" value="F:peptidoglycan lytic transglycosylase activity"/>
    <property type="evidence" value="ECO:0007669"/>
    <property type="project" value="TreeGrafter"/>
</dbReference>
<dbReference type="Pfam" id="PF13406">
    <property type="entry name" value="SLT_2"/>
    <property type="match status" value="1"/>
</dbReference>
<evidence type="ECO:0000313" key="4">
    <source>
        <dbReference type="EMBL" id="TCO42948.1"/>
    </source>
</evidence>
<dbReference type="Gene3D" id="1.10.8.350">
    <property type="entry name" value="Bacterial muramidase"/>
    <property type="match status" value="1"/>
</dbReference>
<feature type="domain" description="Transglycosylase SLT" evidence="3">
    <location>
        <begin position="43"/>
        <end position="330"/>
    </location>
</feature>
<evidence type="ECO:0000313" key="5">
    <source>
        <dbReference type="Proteomes" id="UP000294862"/>
    </source>
</evidence>
<dbReference type="InterPro" id="IPR031304">
    <property type="entry name" value="SLT_2"/>
</dbReference>
<dbReference type="InterPro" id="IPR011757">
    <property type="entry name" value="Lytic_transglycosylase_MltB"/>
</dbReference>
<evidence type="ECO:0000256" key="1">
    <source>
        <dbReference type="PIRSR" id="PIRSR611757-1"/>
    </source>
</evidence>
<comment type="caution">
    <text evidence="4">The sequence shown here is derived from an EMBL/GenBank/DDBJ whole genome shotgun (WGS) entry which is preliminary data.</text>
</comment>
<dbReference type="AlphaFoldDB" id="A0A4R2IGW0"/>
<dbReference type="Proteomes" id="UP000294862">
    <property type="component" value="Unassembled WGS sequence"/>
</dbReference>
<keyword evidence="5" id="KW-1185">Reference proteome</keyword>
<dbReference type="SUPFAM" id="SSF53955">
    <property type="entry name" value="Lysozyme-like"/>
    <property type="match status" value="1"/>
</dbReference>
<dbReference type="GO" id="GO:0009253">
    <property type="term" value="P:peptidoglycan catabolic process"/>
    <property type="evidence" value="ECO:0007669"/>
    <property type="project" value="TreeGrafter"/>
</dbReference>
<feature type="signal peptide" evidence="2">
    <location>
        <begin position="1"/>
        <end position="27"/>
    </location>
</feature>
<proteinExistence type="predicted"/>
<keyword evidence="2" id="KW-0732">Signal</keyword>